<proteinExistence type="predicted"/>
<accession>A0A2Z6QFP7</accession>
<comment type="caution">
    <text evidence="1">The sequence shown here is derived from an EMBL/GenBank/DDBJ whole genome shotgun (WGS) entry which is preliminary data.</text>
</comment>
<evidence type="ECO:0000313" key="2">
    <source>
        <dbReference type="EMBL" id="GES88559.1"/>
    </source>
</evidence>
<evidence type="ECO:0000313" key="1">
    <source>
        <dbReference type="EMBL" id="GBB89023.1"/>
    </source>
</evidence>
<gene>
    <name evidence="2" type="ORF">RCL2_001550500</name>
    <name evidence="1" type="ORF">RclHR1_15670003</name>
</gene>
<dbReference type="Proteomes" id="UP000615446">
    <property type="component" value="Unassembled WGS sequence"/>
</dbReference>
<dbReference type="Proteomes" id="UP000247702">
    <property type="component" value="Unassembled WGS sequence"/>
</dbReference>
<reference evidence="1 3" key="1">
    <citation type="submission" date="2017-11" db="EMBL/GenBank/DDBJ databases">
        <title>The genome of Rhizophagus clarus HR1 reveals common genetic basis of auxotrophy among arbuscular mycorrhizal fungi.</title>
        <authorList>
            <person name="Kobayashi Y."/>
        </authorList>
    </citation>
    <scope>NUCLEOTIDE SEQUENCE [LARGE SCALE GENOMIC DNA]</scope>
    <source>
        <strain evidence="1 3">HR1</strain>
    </source>
</reference>
<dbReference type="AlphaFoldDB" id="A0A2Z6QFP7"/>
<protein>
    <submittedName>
        <fullName evidence="1">Uncharacterized protein</fullName>
    </submittedName>
</protein>
<organism evidence="1 3">
    <name type="scientific">Rhizophagus clarus</name>
    <dbReference type="NCBI Taxonomy" id="94130"/>
    <lineage>
        <taxon>Eukaryota</taxon>
        <taxon>Fungi</taxon>
        <taxon>Fungi incertae sedis</taxon>
        <taxon>Mucoromycota</taxon>
        <taxon>Glomeromycotina</taxon>
        <taxon>Glomeromycetes</taxon>
        <taxon>Glomerales</taxon>
        <taxon>Glomeraceae</taxon>
        <taxon>Rhizophagus</taxon>
    </lineage>
</organism>
<reference evidence="2" key="2">
    <citation type="submission" date="2019-10" db="EMBL/GenBank/DDBJ databases">
        <title>Conservation and host-specific expression of non-tandemly repeated heterogenous ribosome RNA gene in arbuscular mycorrhizal fungi.</title>
        <authorList>
            <person name="Maeda T."/>
            <person name="Kobayashi Y."/>
            <person name="Nakagawa T."/>
            <person name="Ezawa T."/>
            <person name="Yamaguchi K."/>
            <person name="Bino T."/>
            <person name="Nishimoto Y."/>
            <person name="Shigenobu S."/>
            <person name="Kawaguchi M."/>
        </authorList>
    </citation>
    <scope>NUCLEOTIDE SEQUENCE</scope>
    <source>
        <strain evidence="2">HR1</strain>
    </source>
</reference>
<sequence length="95" mass="11318">MLFNIFFSNAINTVNPHISAINTNVITHISNNNTNDTMTDNTESEWNEQTIWLLIDQRKHRNREYYQIIGRSKRRYWDSVTRRINRVANSDFTGI</sequence>
<evidence type="ECO:0000313" key="3">
    <source>
        <dbReference type="Proteomes" id="UP000247702"/>
    </source>
</evidence>
<dbReference type="EMBL" id="BEXD01000632">
    <property type="protein sequence ID" value="GBB89023.1"/>
    <property type="molecule type" value="Genomic_DNA"/>
</dbReference>
<dbReference type="EMBL" id="BLAL01000180">
    <property type="protein sequence ID" value="GES88559.1"/>
    <property type="molecule type" value="Genomic_DNA"/>
</dbReference>
<keyword evidence="3" id="KW-1185">Reference proteome</keyword>
<name>A0A2Z6QFP7_9GLOM</name>